<evidence type="ECO:0000256" key="2">
    <source>
        <dbReference type="ARBA" id="ARBA00022603"/>
    </source>
</evidence>
<protein>
    <submittedName>
        <fullName evidence="7">SAM-dependent methyltransferase</fullName>
    </submittedName>
</protein>
<dbReference type="InterPro" id="IPR050723">
    <property type="entry name" value="CFA/CMAS"/>
</dbReference>
<dbReference type="EMBL" id="MVBK01000046">
    <property type="protein sequence ID" value="OOG24548.1"/>
    <property type="molecule type" value="Genomic_DNA"/>
</dbReference>
<evidence type="ECO:0000256" key="5">
    <source>
        <dbReference type="ARBA" id="ARBA00023098"/>
    </source>
</evidence>
<dbReference type="OrthoDB" id="9782855at2"/>
<organism evidence="7 8">
    <name type="scientific">Thioalkalivibrio denitrificans</name>
    <dbReference type="NCBI Taxonomy" id="108003"/>
    <lineage>
        <taxon>Bacteria</taxon>
        <taxon>Pseudomonadati</taxon>
        <taxon>Pseudomonadota</taxon>
        <taxon>Gammaproteobacteria</taxon>
        <taxon>Chromatiales</taxon>
        <taxon>Ectothiorhodospiraceae</taxon>
        <taxon>Thioalkalivibrio</taxon>
    </lineage>
</organism>
<keyword evidence="5" id="KW-0443">Lipid metabolism</keyword>
<dbReference type="InterPro" id="IPR003333">
    <property type="entry name" value="CMAS"/>
</dbReference>
<dbReference type="SUPFAM" id="SSF53335">
    <property type="entry name" value="S-adenosyl-L-methionine-dependent methyltransferases"/>
    <property type="match status" value="1"/>
</dbReference>
<comment type="similarity">
    <text evidence="1">Belongs to the CFA/CMAS family.</text>
</comment>
<dbReference type="GO" id="GO:0008168">
    <property type="term" value="F:methyltransferase activity"/>
    <property type="evidence" value="ECO:0007669"/>
    <property type="project" value="UniProtKB-KW"/>
</dbReference>
<dbReference type="PANTHER" id="PTHR43667:SF2">
    <property type="entry name" value="FATTY ACID C-METHYL TRANSFERASE"/>
    <property type="match status" value="1"/>
</dbReference>
<dbReference type="RefSeq" id="WP_077278740.1">
    <property type="nucleotide sequence ID" value="NZ_MVBK01000046.1"/>
</dbReference>
<evidence type="ECO:0000313" key="7">
    <source>
        <dbReference type="EMBL" id="OOG24548.1"/>
    </source>
</evidence>
<evidence type="ECO:0000256" key="6">
    <source>
        <dbReference type="PIRSR" id="PIRSR003085-1"/>
    </source>
</evidence>
<keyword evidence="3 7" id="KW-0808">Transferase</keyword>
<dbReference type="STRING" id="108003.B1C78_08575"/>
<dbReference type="CDD" id="cd02440">
    <property type="entry name" value="AdoMet_MTases"/>
    <property type="match status" value="1"/>
</dbReference>
<keyword evidence="8" id="KW-1185">Reference proteome</keyword>
<feature type="active site" evidence="6">
    <location>
        <position position="387"/>
    </location>
</feature>
<evidence type="ECO:0000256" key="3">
    <source>
        <dbReference type="ARBA" id="ARBA00022679"/>
    </source>
</evidence>
<reference evidence="7 8" key="1">
    <citation type="submission" date="2017-02" db="EMBL/GenBank/DDBJ databases">
        <title>Genomic diversity within the haloalkaliphilic genus Thioalkalivibrio.</title>
        <authorList>
            <person name="Ahn A.-C."/>
            <person name="Meier-Kolthoff J."/>
            <person name="Overmars L."/>
            <person name="Richter M."/>
            <person name="Woyke T."/>
            <person name="Sorokin D.Y."/>
            <person name="Muyzer G."/>
        </authorList>
    </citation>
    <scope>NUCLEOTIDE SEQUENCE [LARGE SCALE GENOMIC DNA]</scope>
    <source>
        <strain evidence="7 8">ALJD</strain>
    </source>
</reference>
<dbReference type="GO" id="GO:0032259">
    <property type="term" value="P:methylation"/>
    <property type="evidence" value="ECO:0007669"/>
    <property type="project" value="UniProtKB-KW"/>
</dbReference>
<evidence type="ECO:0000313" key="8">
    <source>
        <dbReference type="Proteomes" id="UP000189462"/>
    </source>
</evidence>
<keyword evidence="4" id="KW-0949">S-adenosyl-L-methionine</keyword>
<comment type="caution">
    <text evidence="7">The sequence shown here is derived from an EMBL/GenBank/DDBJ whole genome shotgun (WGS) entry which is preliminary data.</text>
</comment>
<dbReference type="InterPro" id="IPR029063">
    <property type="entry name" value="SAM-dependent_MTases_sf"/>
</dbReference>
<sequence length="408" mass="46302">MSTPSDRIASELTLPALPLPMRWLVGRVGQLQFGELTLIGPDGQRHTMTGEHTGPRAALHVHRPIRLLLRLLARGDLGLAESYMQGEWSTPCLSALLSLGVMNEHRLSGVIEASRLTGLMGRVRHLMNRNSRRGSRTNISFHYDLGNEFYRLWLDRTMSYSSAVFAAPDESLESAQQRKYTRLLDGLNAEPGAHILEIGCGWGGFAELAARRGHRVTGLTLSKEQLDYANRRIAAAGLSERVELRLQDYRDQDERFDHVVSIEMFEAVGEPYWPTYFETVHRVLRPGGRAAIQVITIDEAVFERYRKGADFIQLNIFPGGMLPSVERFSAAADAAGLRTDRRSFHRLDYAETLARWHRQILAHADILPALGYDERFLRMWRYYLSYCEAAFRTGRTDLMQTVLVKESV</sequence>
<gene>
    <name evidence="7" type="ORF">B1C78_08575</name>
</gene>
<dbReference type="PANTHER" id="PTHR43667">
    <property type="entry name" value="CYCLOPROPANE-FATTY-ACYL-PHOSPHOLIPID SYNTHASE"/>
    <property type="match status" value="1"/>
</dbReference>
<proteinExistence type="inferred from homology"/>
<dbReference type="PIRSF" id="PIRSF003085">
    <property type="entry name" value="CMAS"/>
    <property type="match status" value="1"/>
</dbReference>
<name>A0A1V3NI39_9GAMM</name>
<evidence type="ECO:0000256" key="1">
    <source>
        <dbReference type="ARBA" id="ARBA00010815"/>
    </source>
</evidence>
<dbReference type="Pfam" id="PF02353">
    <property type="entry name" value="CMAS"/>
    <property type="match status" value="1"/>
</dbReference>
<dbReference type="GO" id="GO:0008610">
    <property type="term" value="P:lipid biosynthetic process"/>
    <property type="evidence" value="ECO:0007669"/>
    <property type="project" value="InterPro"/>
</dbReference>
<keyword evidence="2 7" id="KW-0489">Methyltransferase</keyword>
<dbReference type="Proteomes" id="UP000189462">
    <property type="component" value="Unassembled WGS sequence"/>
</dbReference>
<dbReference type="AlphaFoldDB" id="A0A1V3NI39"/>
<dbReference type="Gene3D" id="3.40.50.150">
    <property type="entry name" value="Vaccinia Virus protein VP39"/>
    <property type="match status" value="1"/>
</dbReference>
<evidence type="ECO:0000256" key="4">
    <source>
        <dbReference type="ARBA" id="ARBA00022691"/>
    </source>
</evidence>
<accession>A0A1V3NI39</accession>